<dbReference type="OrthoDB" id="5971197at2759"/>
<proteinExistence type="predicted"/>
<sequence>IDSEAIQKLSQTQVSEYESLVPSLIKYLNTRLPILRRANSCQQGQFIDSEIQNLLKKGVTVESTHEPNEYISPIFLRPKKDGSHRMILNLKYLNQSVTYQHFKMDTIWTAIRMMRPGCFMASIDLKDAYYSVPIHKDHKKYLKFQWRGKLYQYTCSQNGLAICLRKFTKLLKPVFSNLRSIGHLSVIFIDDSYLQGADFNLCVKNVKDTITLLDQVGLVIHPEKSILYPTQKLVFLGSLLDSIKMIISLTGEKTQKIKEACQKLLQSPQPTIREVARVIGMLTASFPGVMFGPLHYRHLDMDKTVALKIRKGNYNKTMTLSDEAKHELSWWVSSIESAYNVVSHGQADTTMTTDASKTGWGCSLAGTPTGGSWDSGESEKHINWLELLSLKSFVDHICQKHVKILSDNTTAVCCINHMGTSHSKEIHLLVKEIWDFCIKNNIWITVAHIPGKENVIADFESMRGTNDTEWALNQKVYDQAIQLLEVTPSIDLFASRLNYKCKPYVAFRPDPEAQAINAFHISWVNMCFYAFPPFCIINQVLQKISEEKATGIIHTNNTDVTIPSSEDTSSTKEVAITDVPLIGGLLESQEISKEAAFNHRTSMETGDSKTVQILFTKVGTALL</sequence>
<comment type="caution">
    <text evidence="1">The sequence shown here is derived from an EMBL/GenBank/DDBJ whole genome shotgun (WGS) entry which is preliminary data.</text>
</comment>
<dbReference type="PANTHER" id="PTHR33050">
    <property type="entry name" value="REVERSE TRANSCRIPTASE DOMAIN-CONTAINING PROTEIN"/>
    <property type="match status" value="1"/>
</dbReference>
<dbReference type="InterPro" id="IPR052055">
    <property type="entry name" value="Hepadnavirus_pol/RT"/>
</dbReference>
<evidence type="ECO:0000313" key="1">
    <source>
        <dbReference type="EMBL" id="CAB4026535.1"/>
    </source>
</evidence>
<dbReference type="InterPro" id="IPR043502">
    <property type="entry name" value="DNA/RNA_pol_sf"/>
</dbReference>
<dbReference type="Proteomes" id="UP001152795">
    <property type="component" value="Unassembled WGS sequence"/>
</dbReference>
<gene>
    <name evidence="1" type="ORF">PACLA_8A038809</name>
</gene>
<name>A0A7D9L5Z6_PARCT</name>
<dbReference type="InterPro" id="IPR000477">
    <property type="entry name" value="RT_dom"/>
</dbReference>
<dbReference type="AlphaFoldDB" id="A0A7D9L5Z6"/>
<feature type="non-terminal residue" evidence="1">
    <location>
        <position position="623"/>
    </location>
</feature>
<organism evidence="1 2">
    <name type="scientific">Paramuricea clavata</name>
    <name type="common">Red gorgonian</name>
    <name type="synonym">Violescent sea-whip</name>
    <dbReference type="NCBI Taxonomy" id="317549"/>
    <lineage>
        <taxon>Eukaryota</taxon>
        <taxon>Metazoa</taxon>
        <taxon>Cnidaria</taxon>
        <taxon>Anthozoa</taxon>
        <taxon>Octocorallia</taxon>
        <taxon>Malacalcyonacea</taxon>
        <taxon>Plexauridae</taxon>
        <taxon>Paramuricea</taxon>
    </lineage>
</organism>
<dbReference type="SUPFAM" id="SSF56672">
    <property type="entry name" value="DNA/RNA polymerases"/>
    <property type="match status" value="1"/>
</dbReference>
<dbReference type="Gene3D" id="3.30.70.270">
    <property type="match status" value="1"/>
</dbReference>
<dbReference type="PANTHER" id="PTHR33050:SF7">
    <property type="entry name" value="RIBONUCLEASE H"/>
    <property type="match status" value="1"/>
</dbReference>
<reference evidence="1" key="1">
    <citation type="submission" date="2020-04" db="EMBL/GenBank/DDBJ databases">
        <authorList>
            <person name="Alioto T."/>
            <person name="Alioto T."/>
            <person name="Gomez Garrido J."/>
        </authorList>
    </citation>
    <scope>NUCLEOTIDE SEQUENCE</scope>
    <source>
        <strain evidence="1">A484AB</strain>
    </source>
</reference>
<dbReference type="CDD" id="cd09275">
    <property type="entry name" value="RNase_HI_RT_DIRS1"/>
    <property type="match status" value="1"/>
</dbReference>
<dbReference type="Gene3D" id="3.10.10.10">
    <property type="entry name" value="HIV Type 1 Reverse Transcriptase, subunit A, domain 1"/>
    <property type="match status" value="1"/>
</dbReference>
<evidence type="ECO:0000313" key="2">
    <source>
        <dbReference type="Proteomes" id="UP001152795"/>
    </source>
</evidence>
<protein>
    <submittedName>
        <fullName evidence="1">Uncharacterized protein</fullName>
    </submittedName>
</protein>
<dbReference type="InterPro" id="IPR043128">
    <property type="entry name" value="Rev_trsase/Diguanyl_cyclase"/>
</dbReference>
<accession>A0A7D9L5Z6</accession>
<dbReference type="Pfam" id="PF00078">
    <property type="entry name" value="RVT_1"/>
    <property type="match status" value="1"/>
</dbReference>
<dbReference type="PROSITE" id="PS50878">
    <property type="entry name" value="RT_POL"/>
    <property type="match status" value="1"/>
</dbReference>
<dbReference type="EMBL" id="CACRXK020014254">
    <property type="protein sequence ID" value="CAB4026535.1"/>
    <property type="molecule type" value="Genomic_DNA"/>
</dbReference>
<keyword evidence="2" id="KW-1185">Reference proteome</keyword>
<dbReference type="CDD" id="cd03714">
    <property type="entry name" value="RT_DIRS1"/>
    <property type="match status" value="1"/>
</dbReference>